<evidence type="ECO:0000313" key="1">
    <source>
        <dbReference type="EMBL" id="CUP81872.1"/>
    </source>
</evidence>
<evidence type="ECO:0000313" key="2">
    <source>
        <dbReference type="Proteomes" id="UP000095541"/>
    </source>
</evidence>
<gene>
    <name evidence="1" type="ORF">ERS852557_01795</name>
</gene>
<dbReference type="Proteomes" id="UP000095541">
    <property type="component" value="Unassembled WGS sequence"/>
</dbReference>
<dbReference type="PATRIC" id="fig|818.29.peg.608"/>
<organism evidence="1 2">
    <name type="scientific">Bacteroides thetaiotaomicron</name>
    <dbReference type="NCBI Taxonomy" id="818"/>
    <lineage>
        <taxon>Bacteria</taxon>
        <taxon>Pseudomonadati</taxon>
        <taxon>Bacteroidota</taxon>
        <taxon>Bacteroidia</taxon>
        <taxon>Bacteroidales</taxon>
        <taxon>Bacteroidaceae</taxon>
        <taxon>Bacteroides</taxon>
    </lineage>
</organism>
<proteinExistence type="predicted"/>
<dbReference type="EMBL" id="CZBI01000002">
    <property type="protein sequence ID" value="CUP81872.1"/>
    <property type="molecule type" value="Genomic_DNA"/>
</dbReference>
<reference evidence="1 2" key="1">
    <citation type="submission" date="2015-09" db="EMBL/GenBank/DDBJ databases">
        <authorList>
            <consortium name="Pathogen Informatics"/>
        </authorList>
    </citation>
    <scope>NUCLEOTIDE SEQUENCE [LARGE SCALE GENOMIC DNA]</scope>
    <source>
        <strain evidence="1 2">2789STDY5834945</strain>
    </source>
</reference>
<name>A0A139KZC5_BACT4</name>
<protein>
    <submittedName>
        <fullName evidence="1">Uncharacterized protein</fullName>
    </submittedName>
</protein>
<sequence>MTKIEIFSLTACFRYVFLEKNPLKRSVLLSRRDGVTIPLR</sequence>
<accession>A0A139KZC5</accession>
<dbReference type="AlphaFoldDB" id="A0A139KZC5"/>